<keyword evidence="1" id="KW-1133">Transmembrane helix</keyword>
<dbReference type="Proteomes" id="UP000193335">
    <property type="component" value="Unassembled WGS sequence"/>
</dbReference>
<comment type="caution">
    <text evidence="2">The sequence shown here is derived from an EMBL/GenBank/DDBJ whole genome shotgun (WGS) entry which is preliminary data.</text>
</comment>
<dbReference type="PANTHER" id="PTHR23537">
    <property type="match status" value="1"/>
</dbReference>
<dbReference type="GO" id="GO:0005886">
    <property type="term" value="C:plasma membrane"/>
    <property type="evidence" value="ECO:0007669"/>
    <property type="project" value="TreeGrafter"/>
</dbReference>
<feature type="non-terminal residue" evidence="2">
    <location>
        <position position="149"/>
    </location>
</feature>
<dbReference type="Pfam" id="PF06779">
    <property type="entry name" value="MFS_4"/>
    <property type="match status" value="1"/>
</dbReference>
<feature type="transmembrane region" description="Helical" evidence="1">
    <location>
        <begin position="57"/>
        <end position="74"/>
    </location>
</feature>
<feature type="transmembrane region" description="Helical" evidence="1">
    <location>
        <begin position="21"/>
        <end position="45"/>
    </location>
</feature>
<dbReference type="EMBL" id="NAFL01000034">
    <property type="protein sequence ID" value="OSJ37245.1"/>
    <property type="molecule type" value="Genomic_DNA"/>
</dbReference>
<sequence length="149" mass="15416">MIDASDQASNGPAPPIAITPMAIFLVAYFMFGAGYIAYMTFMIAYVRDGGGSAAAQSAFWCVIGVSSFASPWAWRGVLARGQSGRAMAIILGTNAVGAAMPLLGHAPVILGVSASVFGVAFFAVVAATTAFVRFNYPKEAWPKAIAVVT</sequence>
<evidence type="ECO:0000313" key="2">
    <source>
        <dbReference type="EMBL" id="OSJ37245.1"/>
    </source>
</evidence>
<dbReference type="AlphaFoldDB" id="A0A1Y2JYH9"/>
<dbReference type="InterPro" id="IPR036259">
    <property type="entry name" value="MFS_trans_sf"/>
</dbReference>
<protein>
    <submittedName>
        <fullName evidence="2">MFS transporter</fullName>
    </submittedName>
</protein>
<evidence type="ECO:0000313" key="3">
    <source>
        <dbReference type="Proteomes" id="UP000193335"/>
    </source>
</evidence>
<organism evidence="2 3">
    <name type="scientific">Bradyrhizobium japonicum</name>
    <dbReference type="NCBI Taxonomy" id="375"/>
    <lineage>
        <taxon>Bacteria</taxon>
        <taxon>Pseudomonadati</taxon>
        <taxon>Pseudomonadota</taxon>
        <taxon>Alphaproteobacteria</taxon>
        <taxon>Hyphomicrobiales</taxon>
        <taxon>Nitrobacteraceae</taxon>
        <taxon>Bradyrhizobium</taxon>
    </lineage>
</organism>
<dbReference type="InterPro" id="IPR010645">
    <property type="entry name" value="MFS_4"/>
</dbReference>
<reference evidence="2 3" key="1">
    <citation type="submission" date="2017-03" db="EMBL/GenBank/DDBJ databases">
        <title>Whole genome sequences of fourteen strains of Bradyrhizobium canariense and one strain of Bradyrhizobium japonicum isolated from Lupinus (Papilionoideae: Genisteae) species in Algeria.</title>
        <authorList>
            <person name="Crovadore J."/>
            <person name="Chekireb D."/>
            <person name="Brachmann A."/>
            <person name="Chablais R."/>
            <person name="Cochard B."/>
            <person name="Lefort F."/>
        </authorList>
    </citation>
    <scope>NUCLEOTIDE SEQUENCE [LARGE SCALE GENOMIC DNA]</scope>
    <source>
        <strain evidence="2 3">UBMA197</strain>
    </source>
</reference>
<evidence type="ECO:0000256" key="1">
    <source>
        <dbReference type="SAM" id="Phobius"/>
    </source>
</evidence>
<accession>A0A1Y2JYH9</accession>
<keyword evidence="1" id="KW-0472">Membrane</keyword>
<gene>
    <name evidence="2" type="ORF">BSZ19_00120</name>
</gene>
<name>A0A1Y2JYH9_BRAJP</name>
<feature type="transmembrane region" description="Helical" evidence="1">
    <location>
        <begin position="109"/>
        <end position="132"/>
    </location>
</feature>
<dbReference type="PANTHER" id="PTHR23537:SF1">
    <property type="entry name" value="SUGAR TRANSPORTER"/>
    <property type="match status" value="1"/>
</dbReference>
<dbReference type="SUPFAM" id="SSF103473">
    <property type="entry name" value="MFS general substrate transporter"/>
    <property type="match status" value="1"/>
</dbReference>
<feature type="transmembrane region" description="Helical" evidence="1">
    <location>
        <begin position="86"/>
        <end position="103"/>
    </location>
</feature>
<proteinExistence type="predicted"/>
<keyword evidence="1" id="KW-0812">Transmembrane</keyword>